<feature type="domain" description="Bacterial surface antigen (D15)" evidence="3">
    <location>
        <begin position="138"/>
        <end position="272"/>
    </location>
</feature>
<protein>
    <submittedName>
        <fullName evidence="4">Sam50</fullName>
    </submittedName>
</protein>
<dbReference type="OrthoDB" id="1724197at2759"/>
<evidence type="ECO:0000256" key="1">
    <source>
        <dbReference type="ARBA" id="ARBA00004370"/>
    </source>
</evidence>
<name>D8M3E7_BLAHO</name>
<dbReference type="InParanoid" id="D8M3E7"/>
<proteinExistence type="predicted"/>
<dbReference type="GeneID" id="24919702"/>
<dbReference type="GO" id="GO:0019867">
    <property type="term" value="C:outer membrane"/>
    <property type="evidence" value="ECO:0007669"/>
    <property type="project" value="InterPro"/>
</dbReference>
<evidence type="ECO:0000256" key="2">
    <source>
        <dbReference type="ARBA" id="ARBA00023136"/>
    </source>
</evidence>
<dbReference type="Pfam" id="PF01103">
    <property type="entry name" value="Omp85"/>
    <property type="match status" value="1"/>
</dbReference>
<keyword evidence="5" id="KW-1185">Reference proteome</keyword>
<comment type="subcellular location">
    <subcellularLocation>
        <location evidence="1">Membrane</location>
    </subcellularLocation>
</comment>
<organism evidence="4">
    <name type="scientific">Blastocystis hominis</name>
    <dbReference type="NCBI Taxonomy" id="12968"/>
    <lineage>
        <taxon>Eukaryota</taxon>
        <taxon>Sar</taxon>
        <taxon>Stramenopiles</taxon>
        <taxon>Bigyra</taxon>
        <taxon>Opalozoa</taxon>
        <taxon>Opalinata</taxon>
        <taxon>Blastocystidae</taxon>
        <taxon>Blastocystis</taxon>
    </lineage>
</organism>
<dbReference type="Proteomes" id="UP000008312">
    <property type="component" value="Unassembled WGS sequence"/>
</dbReference>
<dbReference type="RefSeq" id="XP_012896468.1">
    <property type="nucleotide sequence ID" value="XM_013041014.1"/>
</dbReference>
<dbReference type="InterPro" id="IPR000184">
    <property type="entry name" value="Bac_surfAg_D15"/>
</dbReference>
<evidence type="ECO:0000313" key="4">
    <source>
        <dbReference type="EMBL" id="CBK22420.2"/>
    </source>
</evidence>
<accession>D8M3E7</accession>
<dbReference type="AlphaFoldDB" id="D8M3E7"/>
<dbReference type="Gene3D" id="2.40.160.50">
    <property type="entry name" value="membrane protein fhac: a member of the omp85/tpsb transporter family"/>
    <property type="match status" value="1"/>
</dbReference>
<sequence>MSMPDISGMPMNFSAFKIEPPYKTKNRVIQREIPEELKHAKTLGEIYAALVKMQMNLMSLDIFDDVRFVLDVPDYMQFDPNAVMVRMFLKEKRPVMLGVGGSFSSTATDASLEGNLEVVNATGYADRLVSRVNFDVLRKSSLYSINLLVPKSIFGHHLILDYTKSIRDYLKESSVSCLSDGVTLSLQHPSRLYSFAYSLAWRDMLPASNVDVDVERRSLQHVSRAMLRQCRPSLKSTLSASISLDSRDNPVLPTSGSSLRLQLVSTFPRFDGRRTAGSSAT</sequence>
<dbReference type="EMBL" id="FN668650">
    <property type="protein sequence ID" value="CBK22420.2"/>
    <property type="molecule type" value="Genomic_DNA"/>
</dbReference>
<evidence type="ECO:0000313" key="5">
    <source>
        <dbReference type="Proteomes" id="UP000008312"/>
    </source>
</evidence>
<evidence type="ECO:0000259" key="3">
    <source>
        <dbReference type="Pfam" id="PF01103"/>
    </source>
</evidence>
<gene>
    <name evidence="4" type="ORF">GSBLH_T00002544001</name>
</gene>
<keyword evidence="2" id="KW-0472">Membrane</keyword>
<reference evidence="4" key="1">
    <citation type="submission" date="2010-02" db="EMBL/GenBank/DDBJ databases">
        <title>Sequencing and annotation of the Blastocystis hominis genome.</title>
        <authorList>
            <person name="Wincker P."/>
        </authorList>
    </citation>
    <scope>NUCLEOTIDE SEQUENCE</scope>
    <source>
        <strain evidence="4">Singapore isolate B</strain>
    </source>
</reference>